<proteinExistence type="inferred from homology"/>
<dbReference type="Gene3D" id="3.10.290.10">
    <property type="entry name" value="RNA-binding S4 domain"/>
    <property type="match status" value="1"/>
</dbReference>
<gene>
    <name evidence="5" type="ORF">PSTEL_18210</name>
</gene>
<dbReference type="SUPFAM" id="SSF53335">
    <property type="entry name" value="S-adenosyl-L-methionine-dependent methyltransferases"/>
    <property type="match status" value="1"/>
</dbReference>
<keyword evidence="6" id="KW-1185">Reference proteome</keyword>
<dbReference type="PANTHER" id="PTHR32319">
    <property type="entry name" value="BACTERIAL HEMOLYSIN-LIKE PROTEIN"/>
    <property type="match status" value="1"/>
</dbReference>
<sequence>MEGKEKERSPKERIDVLLVEQGFYESREKAKAAIMAGLVLADEERIEKAGMKVPRSSVLKVKGAVHPYVSRGGLKLEKALRTFGIDVTGRTMLDIGASTGGFTDCALQNGASYVYAIDVGYNQLDWSLREDKRVCVMERTNFRYMTPSDLQGPAPDFASIDVSFISLKIILPPLKELLQRPADIVALIKPQFEAGREKVGKSGVVRDSAVHREVLVNVLSMAQELGYRLQGLTFSPITGGEGNIEFLAHWRLEHEQAGQIAEDASSGTPDSGFAELAARVTADASGTFGGQAPSSGGSPRR</sequence>
<dbReference type="SMART" id="SM00363">
    <property type="entry name" value="S4"/>
    <property type="match status" value="1"/>
</dbReference>
<dbReference type="RefSeq" id="WP_038697273.1">
    <property type="nucleotide sequence ID" value="NZ_CP009286.1"/>
</dbReference>
<keyword evidence="5" id="KW-0489">Methyltransferase</keyword>
<dbReference type="GO" id="GO:0032259">
    <property type="term" value="P:methylation"/>
    <property type="evidence" value="ECO:0007669"/>
    <property type="project" value="UniProtKB-KW"/>
</dbReference>
<dbReference type="Gene3D" id="3.40.50.150">
    <property type="entry name" value="Vaccinia Virus protein VP39"/>
    <property type="match status" value="1"/>
</dbReference>
<dbReference type="InterPro" id="IPR002877">
    <property type="entry name" value="RNA_MeTrfase_FtsJ_dom"/>
</dbReference>
<dbReference type="PROSITE" id="PS50889">
    <property type="entry name" value="S4"/>
    <property type="match status" value="1"/>
</dbReference>
<name>A0A089N7H5_9BACL</name>
<dbReference type="GO" id="GO:0003723">
    <property type="term" value="F:RNA binding"/>
    <property type="evidence" value="ECO:0007669"/>
    <property type="project" value="UniProtKB-KW"/>
</dbReference>
<dbReference type="AlphaFoldDB" id="A0A089N7H5"/>
<dbReference type="OrthoDB" id="9784736at2"/>
<feature type="domain" description="RNA-binding S4" evidence="4">
    <location>
        <begin position="12"/>
        <end position="77"/>
    </location>
</feature>
<dbReference type="InterPro" id="IPR004538">
    <property type="entry name" value="Hemolysin_A/TlyA"/>
</dbReference>
<keyword evidence="1 3" id="KW-0694">RNA-binding</keyword>
<comment type="similarity">
    <text evidence="2">Belongs to the TlyA family.</text>
</comment>
<evidence type="ECO:0000256" key="3">
    <source>
        <dbReference type="PROSITE-ProRule" id="PRU00182"/>
    </source>
</evidence>
<dbReference type="SUPFAM" id="SSF55174">
    <property type="entry name" value="Alpha-L RNA-binding motif"/>
    <property type="match status" value="1"/>
</dbReference>
<evidence type="ECO:0000313" key="5">
    <source>
        <dbReference type="EMBL" id="AIQ64754.1"/>
    </source>
</evidence>
<evidence type="ECO:0000313" key="6">
    <source>
        <dbReference type="Proteomes" id="UP000029507"/>
    </source>
</evidence>
<dbReference type="InterPro" id="IPR036986">
    <property type="entry name" value="S4_RNA-bd_sf"/>
</dbReference>
<reference evidence="5 6" key="1">
    <citation type="submission" date="2014-08" db="EMBL/GenBank/DDBJ databases">
        <title>Comparative genomics of the Paenibacillus odorifer group.</title>
        <authorList>
            <person name="den Bakker H.C."/>
            <person name="Tsai Y.-C."/>
            <person name="Martin N."/>
            <person name="Korlach J."/>
            <person name="Wiedmann M."/>
        </authorList>
    </citation>
    <scope>NUCLEOTIDE SEQUENCE [LARGE SCALE GENOMIC DNA]</scope>
    <source>
        <strain evidence="5 6">DSM 14472</strain>
    </source>
</reference>
<evidence type="ECO:0000256" key="2">
    <source>
        <dbReference type="ARBA" id="ARBA00029460"/>
    </source>
</evidence>
<keyword evidence="5" id="KW-0808">Transferase</keyword>
<dbReference type="EMBL" id="CP009286">
    <property type="protein sequence ID" value="AIQ64754.1"/>
    <property type="molecule type" value="Genomic_DNA"/>
</dbReference>
<dbReference type="Pfam" id="PF01479">
    <property type="entry name" value="S4"/>
    <property type="match status" value="1"/>
</dbReference>
<organism evidence="5 6">
    <name type="scientific">Paenibacillus stellifer</name>
    <dbReference type="NCBI Taxonomy" id="169760"/>
    <lineage>
        <taxon>Bacteria</taxon>
        <taxon>Bacillati</taxon>
        <taxon>Bacillota</taxon>
        <taxon>Bacilli</taxon>
        <taxon>Bacillales</taxon>
        <taxon>Paenibacillaceae</taxon>
        <taxon>Paenibacillus</taxon>
    </lineage>
</organism>
<dbReference type="InterPro" id="IPR002942">
    <property type="entry name" value="S4_RNA-bd"/>
</dbReference>
<dbReference type="GO" id="GO:0008168">
    <property type="term" value="F:methyltransferase activity"/>
    <property type="evidence" value="ECO:0007669"/>
    <property type="project" value="UniProtKB-KW"/>
</dbReference>
<dbReference type="NCBIfam" id="TIGR00478">
    <property type="entry name" value="tly"/>
    <property type="match status" value="1"/>
</dbReference>
<dbReference type="InterPro" id="IPR029063">
    <property type="entry name" value="SAM-dependent_MTases_sf"/>
</dbReference>
<evidence type="ECO:0000256" key="1">
    <source>
        <dbReference type="ARBA" id="ARBA00022884"/>
    </source>
</evidence>
<dbReference type="PIRSF" id="PIRSF005578">
    <property type="entry name" value="TlyA"/>
    <property type="match status" value="1"/>
</dbReference>
<dbReference type="KEGG" id="pste:PSTEL_18210"/>
<dbReference type="CDD" id="cd00165">
    <property type="entry name" value="S4"/>
    <property type="match status" value="1"/>
</dbReference>
<dbReference type="HOGENOM" id="CLU_058015_3_0_9"/>
<dbReference type="Pfam" id="PF01728">
    <property type="entry name" value="FtsJ"/>
    <property type="match status" value="1"/>
</dbReference>
<evidence type="ECO:0000259" key="4">
    <source>
        <dbReference type="SMART" id="SM00363"/>
    </source>
</evidence>
<dbReference type="InterPro" id="IPR047048">
    <property type="entry name" value="TlyA"/>
</dbReference>
<protein>
    <submittedName>
        <fullName evidence="5">RNA methyltransferase</fullName>
    </submittedName>
</protein>
<dbReference type="STRING" id="169760.PSTEL_18210"/>
<dbReference type="PANTHER" id="PTHR32319:SF0">
    <property type="entry name" value="BACTERIAL HEMOLYSIN-LIKE PROTEIN"/>
    <property type="match status" value="1"/>
</dbReference>
<dbReference type="Proteomes" id="UP000029507">
    <property type="component" value="Chromosome"/>
</dbReference>
<accession>A0A089N7H5</accession>